<dbReference type="PANTHER" id="PTHR10615">
    <property type="entry name" value="HISTONE ACETYLTRANSFERASE"/>
    <property type="match status" value="1"/>
</dbReference>
<dbReference type="Gene3D" id="3.40.630.30">
    <property type="match status" value="1"/>
</dbReference>
<organism evidence="18 19">
    <name type="scientific">Capsaspora owczarzaki (strain ATCC 30864)</name>
    <dbReference type="NCBI Taxonomy" id="595528"/>
    <lineage>
        <taxon>Eukaryota</taxon>
        <taxon>Filasterea</taxon>
        <taxon>Capsaspora</taxon>
    </lineage>
</organism>
<evidence type="ECO:0000313" key="18">
    <source>
        <dbReference type="EMBL" id="KJE91549.1"/>
    </source>
</evidence>
<dbReference type="InterPro" id="IPR040706">
    <property type="entry name" value="Zf-MYST"/>
</dbReference>
<dbReference type="FunCoup" id="A0A0D2X1X1">
    <property type="interactions" value="651"/>
</dbReference>
<keyword evidence="14" id="KW-0012">Acyltransferase</keyword>
<evidence type="ECO:0000256" key="3">
    <source>
        <dbReference type="ARBA" id="ARBA00013184"/>
    </source>
</evidence>
<evidence type="ECO:0000256" key="11">
    <source>
        <dbReference type="ARBA" id="ARBA00023163"/>
    </source>
</evidence>
<keyword evidence="13" id="KW-0539">Nucleus</keyword>
<dbReference type="Pfam" id="PF17772">
    <property type="entry name" value="zf-MYST"/>
    <property type="match status" value="1"/>
</dbReference>
<dbReference type="InterPro" id="IPR016197">
    <property type="entry name" value="Chromo-like_dom_sf"/>
</dbReference>
<comment type="subcellular location">
    <subcellularLocation>
        <location evidence="1">Nucleus</location>
    </subcellularLocation>
</comment>
<dbReference type="Proteomes" id="UP000008743">
    <property type="component" value="Unassembled WGS sequence"/>
</dbReference>
<keyword evidence="8" id="KW-0862">Zinc</keyword>
<keyword evidence="12" id="KW-0234">DNA repair</keyword>
<feature type="active site" description="Proton donor/acceptor" evidence="15">
    <location>
        <position position="409"/>
    </location>
</feature>
<evidence type="ECO:0000256" key="16">
    <source>
        <dbReference type="SAM" id="MobiDB-lite"/>
    </source>
</evidence>
<protein>
    <recommendedName>
        <fullName evidence="3">histone acetyltransferase</fullName>
        <ecNumber evidence="3">2.3.1.48</ecNumber>
    </recommendedName>
</protein>
<dbReference type="InterPro" id="IPR016181">
    <property type="entry name" value="Acyl_CoA_acyltransferase"/>
</dbReference>
<evidence type="ECO:0000256" key="2">
    <source>
        <dbReference type="ARBA" id="ARBA00010107"/>
    </source>
</evidence>
<dbReference type="SUPFAM" id="SSF55729">
    <property type="entry name" value="Acyl-CoA N-acyltransferases (Nat)"/>
    <property type="match status" value="1"/>
</dbReference>
<feature type="domain" description="MYST-type HAT" evidence="17">
    <location>
        <begin position="202"/>
        <end position="504"/>
    </location>
</feature>
<keyword evidence="7" id="KW-0863">Zinc-finger</keyword>
<evidence type="ECO:0000256" key="6">
    <source>
        <dbReference type="ARBA" id="ARBA00022763"/>
    </source>
</evidence>
<dbReference type="GO" id="GO:0000724">
    <property type="term" value="P:double-strand break repair via homologous recombination"/>
    <property type="evidence" value="ECO:0007669"/>
    <property type="project" value="TreeGrafter"/>
</dbReference>
<dbReference type="STRING" id="595528.A0A0D2X1X1"/>
<evidence type="ECO:0000256" key="12">
    <source>
        <dbReference type="ARBA" id="ARBA00023204"/>
    </source>
</evidence>
<dbReference type="Gene3D" id="2.30.30.140">
    <property type="match status" value="1"/>
</dbReference>
<dbReference type="Gene3D" id="3.30.60.60">
    <property type="entry name" value="N-acetyl transferase-like"/>
    <property type="match status" value="1"/>
</dbReference>
<evidence type="ECO:0000256" key="9">
    <source>
        <dbReference type="ARBA" id="ARBA00022990"/>
    </source>
</evidence>
<evidence type="ECO:0000259" key="17">
    <source>
        <dbReference type="PROSITE" id="PS51726"/>
    </source>
</evidence>
<sequence length="513" mass="57236">MQIEVGSRLPVRKAEPTGFVWQKAEIISTRTAADGSQSYYVHFVDFNKRLDEWVGFDRLDTSKIEPPKPPATLDKSKTGPGSGRGSASAAQRKRRVEEDPVQLTPNKLTALQHANSVGPDLAASRADTPLGTDGELRSSEIDPATPLPISFGAAGLAEAGTASSTAPGTPGVEGANNLSAGGSMRRGPPMTGSIWSSDDVVTRMKNIDLIEMGRFQVRPWYFSPYPEELTKGPILYICEFCLKYQPTKTAFLRHKDKCGLRHPPGNEIYRKDTLSVFEIDGRKHRNYAQNLCLLAKLFLDHKTLYYDTDPFLFYIMCEIDDRGSHLVGYFSKVCAQTSADCLFQFVSEPSSNLSLSLVPIPSAGKESSEDYNVACILTLPQYQRKGYGRLLIEFSYELSKIEAKVGSPEKPLSDLGLLSYRSYWSFAILETLRNYQGSMAIADLSAYTCIKREDVLSTLQHLNLIKYYKGQYVIVIPVEMAEAHDKQAAKLKVRIDDQCIIWQPIDWVKRGKW</sequence>
<dbReference type="PANTHER" id="PTHR10615:SF219">
    <property type="entry name" value="HISTONE ACETYLTRANSFERASE KAT5"/>
    <property type="match status" value="1"/>
</dbReference>
<keyword evidence="5" id="KW-0479">Metal-binding</keyword>
<dbReference type="FunFam" id="3.30.60.60:FF:000001">
    <property type="entry name" value="Histone acetyltransferase"/>
    <property type="match status" value="1"/>
</dbReference>
<keyword evidence="19" id="KW-1185">Reference proteome</keyword>
<dbReference type="InterPro" id="IPR050603">
    <property type="entry name" value="MYST_HAT"/>
</dbReference>
<dbReference type="GO" id="GO:0008270">
    <property type="term" value="F:zinc ion binding"/>
    <property type="evidence" value="ECO:0007669"/>
    <property type="project" value="UniProtKB-KW"/>
</dbReference>
<dbReference type="SUPFAM" id="SSF54160">
    <property type="entry name" value="Chromo domain-like"/>
    <property type="match status" value="1"/>
</dbReference>
<dbReference type="InParanoid" id="A0A0D2X1X1"/>
<evidence type="ECO:0000313" key="19">
    <source>
        <dbReference type="Proteomes" id="UP000008743"/>
    </source>
</evidence>
<feature type="region of interest" description="Disordered" evidence="16">
    <location>
        <begin position="118"/>
        <end position="195"/>
    </location>
</feature>
<comment type="similarity">
    <text evidence="2">Belongs to the MYST (SAS/MOZ) family.</text>
</comment>
<dbReference type="OrthoDB" id="787137at2759"/>
<reference evidence="19" key="1">
    <citation type="submission" date="2011-02" db="EMBL/GenBank/DDBJ databases">
        <title>The Genome Sequence of Capsaspora owczarzaki ATCC 30864.</title>
        <authorList>
            <person name="Russ C."/>
            <person name="Cuomo C."/>
            <person name="Burger G."/>
            <person name="Gray M.W."/>
            <person name="Holland P.W.H."/>
            <person name="King N."/>
            <person name="Lang F.B.F."/>
            <person name="Roger A.J."/>
            <person name="Ruiz-Trillo I."/>
            <person name="Young S.K."/>
            <person name="Zeng Q."/>
            <person name="Gargeya S."/>
            <person name="Alvarado L."/>
            <person name="Berlin A."/>
            <person name="Chapman S.B."/>
            <person name="Chen Z."/>
            <person name="Freedman E."/>
            <person name="Gellesch M."/>
            <person name="Goldberg J."/>
            <person name="Griggs A."/>
            <person name="Gujja S."/>
            <person name="Heilman E."/>
            <person name="Heiman D."/>
            <person name="Howarth C."/>
            <person name="Mehta T."/>
            <person name="Neiman D."/>
            <person name="Pearson M."/>
            <person name="Roberts A."/>
            <person name="Saif S."/>
            <person name="Shea T."/>
            <person name="Shenoy N."/>
            <person name="Sisk P."/>
            <person name="Stolte C."/>
            <person name="Sykes S."/>
            <person name="White J."/>
            <person name="Yandava C."/>
            <person name="Haas B."/>
            <person name="Nusbaum C."/>
            <person name="Birren B."/>
        </authorList>
    </citation>
    <scope>NUCLEOTIDE SEQUENCE</scope>
    <source>
        <strain evidence="19">ATCC 30864</strain>
    </source>
</reference>
<dbReference type="GO" id="GO:0035267">
    <property type="term" value="C:NuA4 histone acetyltransferase complex"/>
    <property type="evidence" value="ECO:0007669"/>
    <property type="project" value="TreeGrafter"/>
</dbReference>
<evidence type="ECO:0000256" key="8">
    <source>
        <dbReference type="ARBA" id="ARBA00022833"/>
    </source>
</evidence>
<dbReference type="Pfam" id="PF01853">
    <property type="entry name" value="MOZ_SAS"/>
    <property type="match status" value="2"/>
</dbReference>
<dbReference type="GO" id="GO:0003682">
    <property type="term" value="F:chromatin binding"/>
    <property type="evidence" value="ECO:0007669"/>
    <property type="project" value="UniProtKB-ARBA"/>
</dbReference>
<dbReference type="EC" id="2.3.1.48" evidence="3"/>
<dbReference type="PhylomeDB" id="A0A0D2X1X1"/>
<evidence type="ECO:0000256" key="10">
    <source>
        <dbReference type="ARBA" id="ARBA00023015"/>
    </source>
</evidence>
<dbReference type="GO" id="GO:0005634">
    <property type="term" value="C:nucleus"/>
    <property type="evidence" value="ECO:0007669"/>
    <property type="project" value="UniProtKB-SubCell"/>
</dbReference>
<dbReference type="AlphaFoldDB" id="A0A0D2X1X1"/>
<feature type="region of interest" description="Disordered" evidence="16">
    <location>
        <begin position="60"/>
        <end position="106"/>
    </location>
</feature>
<proteinExistence type="inferred from homology"/>
<dbReference type="InterPro" id="IPR002717">
    <property type="entry name" value="HAT_MYST-type"/>
</dbReference>
<accession>A0A0D2X1X1</accession>
<evidence type="ECO:0000256" key="5">
    <source>
        <dbReference type="ARBA" id="ARBA00022723"/>
    </source>
</evidence>
<dbReference type="Pfam" id="PF11717">
    <property type="entry name" value="Tudor-knot"/>
    <property type="match status" value="1"/>
</dbReference>
<evidence type="ECO:0000256" key="15">
    <source>
        <dbReference type="PIRSR" id="PIRSR602717-51"/>
    </source>
</evidence>
<evidence type="ECO:0000256" key="4">
    <source>
        <dbReference type="ARBA" id="ARBA00022679"/>
    </source>
</evidence>
<dbReference type="FunFam" id="1.10.10.10:FF:000022">
    <property type="entry name" value="Histone acetyltransferase"/>
    <property type="match status" value="1"/>
</dbReference>
<evidence type="ECO:0000256" key="13">
    <source>
        <dbReference type="ARBA" id="ARBA00023242"/>
    </source>
</evidence>
<keyword evidence="9" id="KW-0007">Acetylation</keyword>
<dbReference type="EMBL" id="KE346362">
    <property type="protein sequence ID" value="KJE91549.1"/>
    <property type="molecule type" value="Genomic_DNA"/>
</dbReference>
<evidence type="ECO:0000256" key="1">
    <source>
        <dbReference type="ARBA" id="ARBA00004123"/>
    </source>
</evidence>
<dbReference type="GO" id="GO:0046972">
    <property type="term" value="F:histone H4K16 acetyltransferase activity"/>
    <property type="evidence" value="ECO:0007669"/>
    <property type="project" value="TreeGrafter"/>
</dbReference>
<dbReference type="GO" id="GO:0006355">
    <property type="term" value="P:regulation of DNA-templated transcription"/>
    <property type="evidence" value="ECO:0007669"/>
    <property type="project" value="InterPro"/>
</dbReference>
<dbReference type="FunFam" id="2.30.30.140:FF:000013">
    <property type="entry name" value="Histone acetyltransferase"/>
    <property type="match status" value="1"/>
</dbReference>
<gene>
    <name evidence="18" type="ORF">CAOG_002677</name>
</gene>
<keyword evidence="6" id="KW-0227">DNA damage</keyword>
<name>A0A0D2X1X1_CAPO3</name>
<keyword evidence="10" id="KW-0805">Transcription regulation</keyword>
<keyword evidence="4 18" id="KW-0808">Transferase</keyword>
<dbReference type="PROSITE" id="PS51726">
    <property type="entry name" value="MYST_HAT"/>
    <property type="match status" value="1"/>
</dbReference>
<evidence type="ECO:0000256" key="7">
    <source>
        <dbReference type="ARBA" id="ARBA00022771"/>
    </source>
</evidence>
<evidence type="ECO:0000256" key="14">
    <source>
        <dbReference type="ARBA" id="ARBA00023315"/>
    </source>
</evidence>
<dbReference type="InterPro" id="IPR025995">
    <property type="entry name" value="Tudor-knot"/>
</dbReference>
<keyword evidence="11" id="KW-0804">Transcription</keyword>